<proteinExistence type="predicted"/>
<organism evidence="1 2">
    <name type="scientific">Cetraspora pellucida</name>
    <dbReference type="NCBI Taxonomy" id="1433469"/>
    <lineage>
        <taxon>Eukaryota</taxon>
        <taxon>Fungi</taxon>
        <taxon>Fungi incertae sedis</taxon>
        <taxon>Mucoromycota</taxon>
        <taxon>Glomeromycotina</taxon>
        <taxon>Glomeromycetes</taxon>
        <taxon>Diversisporales</taxon>
        <taxon>Gigasporaceae</taxon>
        <taxon>Cetraspora</taxon>
    </lineage>
</organism>
<reference evidence="1" key="1">
    <citation type="submission" date="2021-06" db="EMBL/GenBank/DDBJ databases">
        <authorList>
            <person name="Kallberg Y."/>
            <person name="Tangrot J."/>
            <person name="Rosling A."/>
        </authorList>
    </citation>
    <scope>NUCLEOTIDE SEQUENCE</scope>
    <source>
        <strain evidence="1">28 12/20/2015</strain>
    </source>
</reference>
<comment type="caution">
    <text evidence="1">The sequence shown here is derived from an EMBL/GenBank/DDBJ whole genome shotgun (WGS) entry which is preliminary data.</text>
</comment>
<sequence>MNPEYAYDIKETSNIEYTSDIEQSFDTERSFDIERTSDEYVTTVKKYVEESTSEPSTKKIRVSFNQSNKPRKKSYVWLYFEEEKEYDICKIIVTIKNIKKICERKYKHDGSTRNMKLHLRLEHKIFAPNELGSNLDEKCQLNIAEMFKKVVLYKEFKQLDLKHVTAEWLVTDSLLFNIVYGKGY</sequence>
<accession>A0ACA9NG38</accession>
<keyword evidence="2" id="KW-1185">Reference proteome</keyword>
<dbReference type="Proteomes" id="UP000789366">
    <property type="component" value="Unassembled WGS sequence"/>
</dbReference>
<dbReference type="EMBL" id="CAJVPW010014312">
    <property type="protein sequence ID" value="CAG8652889.1"/>
    <property type="molecule type" value="Genomic_DNA"/>
</dbReference>
<name>A0ACA9NG38_9GLOM</name>
<evidence type="ECO:0000313" key="1">
    <source>
        <dbReference type="EMBL" id="CAG8652889.1"/>
    </source>
</evidence>
<evidence type="ECO:0000313" key="2">
    <source>
        <dbReference type="Proteomes" id="UP000789366"/>
    </source>
</evidence>
<protein>
    <submittedName>
        <fullName evidence="1">15992_t:CDS:1</fullName>
    </submittedName>
</protein>
<gene>
    <name evidence="1" type="ORF">SPELUC_LOCUS8985</name>
</gene>